<dbReference type="InterPro" id="IPR007081">
    <property type="entry name" value="RNA_pol_Rpb1_5"/>
</dbReference>
<keyword evidence="6" id="KW-1185">Reference proteome</keyword>
<dbReference type="PANTHER" id="PTHR48446">
    <property type="entry name" value="DNA-DIRECTED RNA POLYMERASE SUBUNIT BETA' N-TERMINAL SECTION"/>
    <property type="match status" value="1"/>
</dbReference>
<sequence length="144" mass="15857">MATPGVKGTSSTSNNTYEVFMTLGIEAARATIMTEIKLVMENHGMSIDRRHPMLVADLMTSRGEVLGITRHGLSKMKESVLNLASFEKTADHLFDAAYHGQKDAITGVSESIIMGIPMAIGTGIFKLLHKYPLQHIKILYSFIF</sequence>
<evidence type="ECO:0000256" key="1">
    <source>
        <dbReference type="ARBA" id="ARBA00012418"/>
    </source>
</evidence>
<dbReference type="SUPFAM" id="SSF64484">
    <property type="entry name" value="beta and beta-prime subunits of DNA dependent RNA-polymerase"/>
    <property type="match status" value="1"/>
</dbReference>
<dbReference type="FunFam" id="1.10.150.390:FF:000003">
    <property type="entry name" value="DNA-directed RNA polymerase subunit"/>
    <property type="match status" value="1"/>
</dbReference>
<reference evidence="5" key="2">
    <citation type="submission" date="2023-05" db="EMBL/GenBank/DDBJ databases">
        <authorList>
            <person name="Fouks B."/>
        </authorList>
    </citation>
    <scope>NUCLEOTIDE SEQUENCE</scope>
    <source>
        <strain evidence="5">Stay&amp;Tobe</strain>
        <tissue evidence="5">Testes</tissue>
    </source>
</reference>
<proteinExistence type="predicted"/>
<dbReference type="GO" id="GO:0046872">
    <property type="term" value="F:metal ion binding"/>
    <property type="evidence" value="ECO:0007669"/>
    <property type="project" value="UniProtKB-KW"/>
</dbReference>
<dbReference type="AlphaFoldDB" id="A0AAD8EQB4"/>
<dbReference type="EMBL" id="JASPKZ010001264">
    <property type="protein sequence ID" value="KAJ9598139.1"/>
    <property type="molecule type" value="Genomic_DNA"/>
</dbReference>
<keyword evidence="2" id="KW-0479">Metal-binding</keyword>
<dbReference type="EC" id="2.7.7.6" evidence="1"/>
<dbReference type="PANTHER" id="PTHR48446:SF1">
    <property type="entry name" value="DNA-DIRECTED RNA POLYMERASE SUBUNIT BETA' N-TERMINAL SECTION"/>
    <property type="match status" value="1"/>
</dbReference>
<reference evidence="5" key="1">
    <citation type="journal article" date="2023" name="IScience">
        <title>Live-bearing cockroach genome reveals convergent evolutionary mechanisms linked to viviparity in insects and beyond.</title>
        <authorList>
            <person name="Fouks B."/>
            <person name="Harrison M.C."/>
            <person name="Mikhailova A.A."/>
            <person name="Marchal E."/>
            <person name="English S."/>
            <person name="Carruthers M."/>
            <person name="Jennings E.C."/>
            <person name="Chiamaka E.L."/>
            <person name="Frigard R.A."/>
            <person name="Pippel M."/>
            <person name="Attardo G.M."/>
            <person name="Benoit J.B."/>
            <person name="Bornberg-Bauer E."/>
            <person name="Tobe S.S."/>
        </authorList>
    </citation>
    <scope>NUCLEOTIDE SEQUENCE</scope>
    <source>
        <strain evidence="5">Stay&amp;Tobe</strain>
    </source>
</reference>
<dbReference type="GO" id="GO:0003899">
    <property type="term" value="F:DNA-directed RNA polymerase activity"/>
    <property type="evidence" value="ECO:0007669"/>
    <property type="project" value="UniProtKB-EC"/>
</dbReference>
<dbReference type="Gene3D" id="1.10.150.390">
    <property type="match status" value="1"/>
</dbReference>
<dbReference type="Pfam" id="PF04998">
    <property type="entry name" value="RNA_pol_Rpb1_5"/>
    <property type="match status" value="1"/>
</dbReference>
<organism evidence="5 6">
    <name type="scientific">Diploptera punctata</name>
    <name type="common">Pacific beetle cockroach</name>
    <dbReference type="NCBI Taxonomy" id="6984"/>
    <lineage>
        <taxon>Eukaryota</taxon>
        <taxon>Metazoa</taxon>
        <taxon>Ecdysozoa</taxon>
        <taxon>Arthropoda</taxon>
        <taxon>Hexapoda</taxon>
        <taxon>Insecta</taxon>
        <taxon>Pterygota</taxon>
        <taxon>Neoptera</taxon>
        <taxon>Polyneoptera</taxon>
        <taxon>Dictyoptera</taxon>
        <taxon>Blattodea</taxon>
        <taxon>Blaberoidea</taxon>
        <taxon>Blaberidae</taxon>
        <taxon>Diplopterinae</taxon>
        <taxon>Diploptera</taxon>
    </lineage>
</organism>
<evidence type="ECO:0000256" key="2">
    <source>
        <dbReference type="ARBA" id="ARBA00022723"/>
    </source>
</evidence>
<protein>
    <recommendedName>
        <fullName evidence="1">DNA-directed RNA polymerase</fullName>
        <ecNumber evidence="1">2.7.7.6</ecNumber>
    </recommendedName>
</protein>
<evidence type="ECO:0000256" key="3">
    <source>
        <dbReference type="ARBA" id="ARBA00022833"/>
    </source>
</evidence>
<accession>A0AAD8EQB4</accession>
<dbReference type="GO" id="GO:0003677">
    <property type="term" value="F:DNA binding"/>
    <property type="evidence" value="ECO:0007669"/>
    <property type="project" value="InterPro"/>
</dbReference>
<evidence type="ECO:0000313" key="5">
    <source>
        <dbReference type="EMBL" id="KAJ9598139.1"/>
    </source>
</evidence>
<feature type="domain" description="RNA polymerase Rpb1" evidence="4">
    <location>
        <begin position="4"/>
        <end position="80"/>
    </location>
</feature>
<dbReference type="InterPro" id="IPR015700">
    <property type="entry name" value="RPC1"/>
</dbReference>
<gene>
    <name evidence="5" type="ORF">L9F63_026755</name>
</gene>
<comment type="caution">
    <text evidence="5">The sequence shown here is derived from an EMBL/GenBank/DDBJ whole genome shotgun (WGS) entry which is preliminary data.</text>
</comment>
<dbReference type="GO" id="GO:0006351">
    <property type="term" value="P:DNA-templated transcription"/>
    <property type="evidence" value="ECO:0007669"/>
    <property type="project" value="InterPro"/>
</dbReference>
<evidence type="ECO:0000259" key="4">
    <source>
        <dbReference type="Pfam" id="PF04998"/>
    </source>
</evidence>
<keyword evidence="3" id="KW-0862">Zinc</keyword>
<dbReference type="Proteomes" id="UP001233999">
    <property type="component" value="Unassembled WGS sequence"/>
</dbReference>
<name>A0AAD8EQB4_DIPPU</name>
<evidence type="ECO:0000313" key="6">
    <source>
        <dbReference type="Proteomes" id="UP001233999"/>
    </source>
</evidence>